<dbReference type="GO" id="GO:0006516">
    <property type="term" value="P:glycoprotein catabolic process"/>
    <property type="evidence" value="ECO:0007669"/>
    <property type="project" value="TreeGrafter"/>
</dbReference>
<keyword evidence="7" id="KW-1185">Reference proteome</keyword>
<organism evidence="6 7">
    <name type="scientific">Natronosalvus hydrolyticus</name>
    <dbReference type="NCBI Taxonomy" id="2979988"/>
    <lineage>
        <taxon>Archaea</taxon>
        <taxon>Methanobacteriati</taxon>
        <taxon>Methanobacteriota</taxon>
        <taxon>Stenosarchaea group</taxon>
        <taxon>Halobacteria</taxon>
        <taxon>Halobacteriales</taxon>
        <taxon>Natrialbaceae</taxon>
        <taxon>Natronosalvus</taxon>
    </lineage>
</organism>
<dbReference type="AlphaFoldDB" id="A0AAP3E5H4"/>
<accession>A0AAP3E5H4</accession>
<evidence type="ECO:0000256" key="2">
    <source>
        <dbReference type="ARBA" id="ARBA00012754"/>
    </source>
</evidence>
<dbReference type="Gene3D" id="2.60.120.260">
    <property type="entry name" value="Galactose-binding domain-like"/>
    <property type="match status" value="1"/>
</dbReference>
<dbReference type="SUPFAM" id="SSF49785">
    <property type="entry name" value="Galactose-binding domain-like"/>
    <property type="match status" value="1"/>
</dbReference>
<dbReference type="SUPFAM" id="SSF51445">
    <property type="entry name" value="(Trans)glycosidases"/>
    <property type="match status" value="1"/>
</dbReference>
<dbReference type="GO" id="GO:0004567">
    <property type="term" value="F:beta-mannosidase activity"/>
    <property type="evidence" value="ECO:0007669"/>
    <property type="project" value="UniProtKB-EC"/>
</dbReference>
<evidence type="ECO:0000313" key="7">
    <source>
        <dbReference type="Proteomes" id="UP001321047"/>
    </source>
</evidence>
<dbReference type="PANTHER" id="PTHR43730">
    <property type="entry name" value="BETA-MANNOSIDASE"/>
    <property type="match status" value="1"/>
</dbReference>
<keyword evidence="4" id="KW-0326">Glycosidase</keyword>
<evidence type="ECO:0000256" key="4">
    <source>
        <dbReference type="ARBA" id="ARBA00023295"/>
    </source>
</evidence>
<dbReference type="Pfam" id="PF00703">
    <property type="entry name" value="Glyco_hydro_2"/>
    <property type="match status" value="1"/>
</dbReference>
<keyword evidence="3 6" id="KW-0378">Hydrolase</keyword>
<dbReference type="SUPFAM" id="SSF49303">
    <property type="entry name" value="beta-Galactosidase/glucuronidase domain"/>
    <property type="match status" value="1"/>
</dbReference>
<dbReference type="EMBL" id="JAOPJZ010000001">
    <property type="protein sequence ID" value="MCU4750702.1"/>
    <property type="molecule type" value="Genomic_DNA"/>
</dbReference>
<sequence>MAGKWMAAVADSSSGMERPTAESWVPVSVPGRPLELLEGDFDIDHLLENPILYRTTIGAPQVDTAERTRFAFHGAHGLTRAWINGTEHELEESPSYFEPTRLEFDADEEVELRLEFDPTRSPGGVFGAEQVPASHSLPGLWWGADLEVRPATFIRRIRANPRVDLDDGTAEIEVELEVDIGPDDPLDDSITLSLRPEGFRGGGSMDRVAVSGAPGTTQTVSTTLEVRDPKLWWPRGYGSQHRYTVRVKLGADSTEQAVGLRQVDWVDDELHVNGERVRARGLTRLPGTDPADDVDWALEANANLLRVRGHVPRPELYRACDEAGILLWQELPISGATFDAEQARPLLESVLAHYGSHPSLGLMGVQNESTDPFEKPLGSGRLARAGFRWRAWRASCDDHDAQTVSANVPDDLVAIPVTGAPGLGAMASTLSPGWQYLEAADIDWLLERYPHLGSLVGAFGAASISGDVDPASVPGVDSAVFNHRISDGDSSLALQARILETVADGLRRRSSSILVASSLRDVAPGGGTGIVAHDGEPKPAFEALKAVYELVTVLFESRPAAGTTVSLVVVNDTDNPLEVPVRWQAGTADDEVTIAVDSHGRAGAGTAAIPADADAITVALETPTGPLERKIHL</sequence>
<dbReference type="InterPro" id="IPR036156">
    <property type="entry name" value="Beta-gal/glucu_dom_sf"/>
</dbReference>
<dbReference type="GO" id="GO:0005975">
    <property type="term" value="P:carbohydrate metabolic process"/>
    <property type="evidence" value="ECO:0007669"/>
    <property type="project" value="InterPro"/>
</dbReference>
<evidence type="ECO:0000313" key="6">
    <source>
        <dbReference type="EMBL" id="MCU4750702.1"/>
    </source>
</evidence>
<dbReference type="EC" id="3.2.1.25" evidence="2"/>
<evidence type="ECO:0000256" key="3">
    <source>
        <dbReference type="ARBA" id="ARBA00022801"/>
    </source>
</evidence>
<dbReference type="InterPro" id="IPR013783">
    <property type="entry name" value="Ig-like_fold"/>
</dbReference>
<evidence type="ECO:0000259" key="5">
    <source>
        <dbReference type="Pfam" id="PF00703"/>
    </source>
</evidence>
<feature type="domain" description="Glycoside hydrolase family 2 immunoglobulin-like beta-sandwich" evidence="5">
    <location>
        <begin position="152"/>
        <end position="261"/>
    </location>
</feature>
<dbReference type="RefSeq" id="WP_342805743.1">
    <property type="nucleotide sequence ID" value="NZ_JAOPJZ010000001.1"/>
</dbReference>
<reference evidence="6 7" key="1">
    <citation type="submission" date="2022-09" db="EMBL/GenBank/DDBJ databases">
        <title>Enrichment on poylsaccharides allowed isolation of novel metabolic and taxonomic groups of Haloarchaea.</title>
        <authorList>
            <person name="Sorokin D.Y."/>
            <person name="Elcheninov A.G."/>
            <person name="Khizhniak T.V."/>
            <person name="Kolganova T.V."/>
            <person name="Kublanov I.V."/>
        </authorList>
    </citation>
    <scope>NUCLEOTIDE SEQUENCE [LARGE SCALE GENOMIC DNA]</scope>
    <source>
        <strain evidence="6 7">AArc-curdl1</strain>
    </source>
</reference>
<dbReference type="Gene3D" id="3.20.20.80">
    <property type="entry name" value="Glycosidases"/>
    <property type="match status" value="1"/>
</dbReference>
<dbReference type="InterPro" id="IPR050887">
    <property type="entry name" value="Beta-mannosidase_GH2"/>
</dbReference>
<evidence type="ECO:0000256" key="1">
    <source>
        <dbReference type="ARBA" id="ARBA00000829"/>
    </source>
</evidence>
<dbReference type="PANTHER" id="PTHR43730:SF1">
    <property type="entry name" value="BETA-MANNOSIDASE"/>
    <property type="match status" value="1"/>
</dbReference>
<dbReference type="Gene3D" id="2.60.40.10">
    <property type="entry name" value="Immunoglobulins"/>
    <property type="match status" value="1"/>
</dbReference>
<comment type="catalytic activity">
    <reaction evidence="1">
        <text>Hydrolysis of terminal, non-reducing beta-D-mannose residues in beta-D-mannosides.</text>
        <dbReference type="EC" id="3.2.1.25"/>
    </reaction>
</comment>
<dbReference type="InterPro" id="IPR008979">
    <property type="entry name" value="Galactose-bd-like_sf"/>
</dbReference>
<dbReference type="InterPro" id="IPR017853">
    <property type="entry name" value="GH"/>
</dbReference>
<comment type="caution">
    <text evidence="6">The sequence shown here is derived from an EMBL/GenBank/DDBJ whole genome shotgun (WGS) entry which is preliminary data.</text>
</comment>
<dbReference type="Proteomes" id="UP001321047">
    <property type="component" value="Unassembled WGS sequence"/>
</dbReference>
<dbReference type="InterPro" id="IPR006102">
    <property type="entry name" value="Ig-like_GH2"/>
</dbReference>
<name>A0AAP3E5H4_9EURY</name>
<gene>
    <name evidence="6" type="ORF">OB919_01700</name>
</gene>
<protein>
    <recommendedName>
        <fullName evidence="2">beta-mannosidase</fullName>
        <ecNumber evidence="2">3.2.1.25</ecNumber>
    </recommendedName>
</protein>
<proteinExistence type="predicted"/>